<accession>A0ABR2DJI8</accession>
<comment type="caution">
    <text evidence="2">The sequence shown here is derived from an EMBL/GenBank/DDBJ whole genome shotgun (WGS) entry which is preliminary data.</text>
</comment>
<evidence type="ECO:0000313" key="3">
    <source>
        <dbReference type="Proteomes" id="UP001472677"/>
    </source>
</evidence>
<gene>
    <name evidence="2" type="ORF">V6N12_046404</name>
</gene>
<dbReference type="Proteomes" id="UP001472677">
    <property type="component" value="Unassembled WGS sequence"/>
</dbReference>
<evidence type="ECO:0000256" key="1">
    <source>
        <dbReference type="SAM" id="MobiDB-lite"/>
    </source>
</evidence>
<organism evidence="2 3">
    <name type="scientific">Hibiscus sabdariffa</name>
    <name type="common">roselle</name>
    <dbReference type="NCBI Taxonomy" id="183260"/>
    <lineage>
        <taxon>Eukaryota</taxon>
        <taxon>Viridiplantae</taxon>
        <taxon>Streptophyta</taxon>
        <taxon>Embryophyta</taxon>
        <taxon>Tracheophyta</taxon>
        <taxon>Spermatophyta</taxon>
        <taxon>Magnoliopsida</taxon>
        <taxon>eudicotyledons</taxon>
        <taxon>Gunneridae</taxon>
        <taxon>Pentapetalae</taxon>
        <taxon>rosids</taxon>
        <taxon>malvids</taxon>
        <taxon>Malvales</taxon>
        <taxon>Malvaceae</taxon>
        <taxon>Malvoideae</taxon>
        <taxon>Hibiscus</taxon>
    </lineage>
</organism>
<evidence type="ECO:0000313" key="2">
    <source>
        <dbReference type="EMBL" id="KAK8540111.1"/>
    </source>
</evidence>
<sequence>MGTISSVVVVEEMKGEKASSAVVALVRLDDHWNDGGYGFDEWRRGYHFPKTKRGKGKSKGLASSAALDAPEGLPERGSDDSNQAALGICRRGEICFSPFVLS</sequence>
<reference evidence="2 3" key="1">
    <citation type="journal article" date="2024" name="G3 (Bethesda)">
        <title>Genome assembly of Hibiscus sabdariffa L. provides insights into metabolisms of medicinal natural products.</title>
        <authorList>
            <person name="Kim T."/>
        </authorList>
    </citation>
    <scope>NUCLEOTIDE SEQUENCE [LARGE SCALE GENOMIC DNA]</scope>
    <source>
        <strain evidence="2">TK-2024</strain>
        <tissue evidence="2">Old leaves</tissue>
    </source>
</reference>
<name>A0ABR2DJI8_9ROSI</name>
<feature type="region of interest" description="Disordered" evidence="1">
    <location>
        <begin position="51"/>
        <end position="82"/>
    </location>
</feature>
<dbReference type="EMBL" id="JBBPBM010000025">
    <property type="protein sequence ID" value="KAK8540111.1"/>
    <property type="molecule type" value="Genomic_DNA"/>
</dbReference>
<proteinExistence type="predicted"/>
<protein>
    <submittedName>
        <fullName evidence="2">Uncharacterized protein</fullName>
    </submittedName>
</protein>
<keyword evidence="3" id="KW-1185">Reference proteome</keyword>